<keyword evidence="1" id="KW-0813">Transport</keyword>
<evidence type="ECO:0000313" key="5">
    <source>
        <dbReference type="EMBL" id="MDT8760399.1"/>
    </source>
</evidence>
<dbReference type="EMBL" id="JALMLT010000004">
    <property type="protein sequence ID" value="MDT8760399.1"/>
    <property type="molecule type" value="Genomic_DNA"/>
</dbReference>
<sequence length="132" mass="14776">MPSPALTEDDLKQVVEAFYTRVRADPLLGPIFNGAIHDWPDHLDNLQAFWSSVMLTSGRYKGQPMVAHARHESAITPEAFARWLELWRTTTDALVTPEAAAALQEKASRIAESIALGIDFYRNRARDTPARS</sequence>
<organism evidence="5">
    <name type="scientific">Sphingomonas psychrotolerans</name>
    <dbReference type="NCBI Taxonomy" id="1327635"/>
    <lineage>
        <taxon>Bacteria</taxon>
        <taxon>Pseudomonadati</taxon>
        <taxon>Pseudomonadota</taxon>
        <taxon>Alphaproteobacteria</taxon>
        <taxon>Sphingomonadales</taxon>
        <taxon>Sphingomonadaceae</taxon>
        <taxon>Sphingomonas</taxon>
    </lineage>
</organism>
<keyword evidence="3" id="KW-0479">Metal-binding</keyword>
<dbReference type="Gene3D" id="1.10.490.10">
    <property type="entry name" value="Globins"/>
    <property type="match status" value="1"/>
</dbReference>
<dbReference type="Pfam" id="PF01152">
    <property type="entry name" value="Bac_globin"/>
    <property type="match status" value="1"/>
</dbReference>
<dbReference type="InterPro" id="IPR012292">
    <property type="entry name" value="Globin/Proto"/>
</dbReference>
<evidence type="ECO:0000256" key="2">
    <source>
        <dbReference type="ARBA" id="ARBA00022617"/>
    </source>
</evidence>
<name>A0ABU3N7B1_9SPHN</name>
<proteinExistence type="predicted"/>
<keyword evidence="2" id="KW-0349">Heme</keyword>
<evidence type="ECO:0000256" key="4">
    <source>
        <dbReference type="ARBA" id="ARBA00023004"/>
    </source>
</evidence>
<reference evidence="5" key="1">
    <citation type="submission" date="2022-04" db="EMBL/GenBank/DDBJ databases">
        <title>Tomato heritable bacteria conferring resistance against bacterial wilt.</title>
        <authorList>
            <person name="Yin J."/>
        </authorList>
    </citation>
    <scope>NUCLEOTIDE SEQUENCE</scope>
    <source>
        <strain evidence="5">Cra20</strain>
    </source>
</reference>
<dbReference type="CDD" id="cd08916">
    <property type="entry name" value="TrHb3_P"/>
    <property type="match status" value="1"/>
</dbReference>
<gene>
    <name evidence="5" type="ORF">MZO42_16985</name>
</gene>
<protein>
    <submittedName>
        <fullName evidence="5">Group III truncated hemoglobin</fullName>
    </submittedName>
</protein>
<dbReference type="InterPro" id="IPR009050">
    <property type="entry name" value="Globin-like_sf"/>
</dbReference>
<dbReference type="SUPFAM" id="SSF46458">
    <property type="entry name" value="Globin-like"/>
    <property type="match status" value="1"/>
</dbReference>
<evidence type="ECO:0000256" key="3">
    <source>
        <dbReference type="ARBA" id="ARBA00022723"/>
    </source>
</evidence>
<comment type="caution">
    <text evidence="5">The sequence shown here is derived from an EMBL/GenBank/DDBJ whole genome shotgun (WGS) entry which is preliminary data.</text>
</comment>
<keyword evidence="4" id="KW-0408">Iron</keyword>
<evidence type="ECO:0000256" key="1">
    <source>
        <dbReference type="ARBA" id="ARBA00022448"/>
    </source>
</evidence>
<accession>A0ABU3N7B1</accession>
<dbReference type="InterPro" id="IPR001486">
    <property type="entry name" value="Hemoglobin_trunc"/>
</dbReference>